<feature type="compositionally biased region" description="Polar residues" evidence="2">
    <location>
        <begin position="914"/>
        <end position="923"/>
    </location>
</feature>
<dbReference type="PANTHER" id="PTHR48125:SF10">
    <property type="entry name" value="OS12G0136300 PROTEIN"/>
    <property type="match status" value="1"/>
</dbReference>
<keyword evidence="1" id="KW-0175">Coiled coil</keyword>
<feature type="compositionally biased region" description="Basic and acidic residues" evidence="2">
    <location>
        <begin position="15"/>
        <end position="24"/>
    </location>
</feature>
<feature type="region of interest" description="Disordered" evidence="2">
    <location>
        <begin position="50"/>
        <end position="86"/>
    </location>
</feature>
<evidence type="ECO:0000256" key="2">
    <source>
        <dbReference type="SAM" id="MobiDB-lite"/>
    </source>
</evidence>
<proteinExistence type="predicted"/>
<feature type="compositionally biased region" description="Polar residues" evidence="2">
    <location>
        <begin position="592"/>
        <end position="603"/>
    </location>
</feature>
<feature type="compositionally biased region" description="Basic residues" evidence="2">
    <location>
        <begin position="1069"/>
        <end position="1079"/>
    </location>
</feature>
<organism evidence="3 4">
    <name type="scientific">Tilletia indica</name>
    <dbReference type="NCBI Taxonomy" id="43049"/>
    <lineage>
        <taxon>Eukaryota</taxon>
        <taxon>Fungi</taxon>
        <taxon>Dikarya</taxon>
        <taxon>Basidiomycota</taxon>
        <taxon>Ustilaginomycotina</taxon>
        <taxon>Exobasidiomycetes</taxon>
        <taxon>Tilletiales</taxon>
        <taxon>Tilletiaceae</taxon>
        <taxon>Tilletia</taxon>
    </lineage>
</organism>
<name>A0A177TA99_9BASI</name>
<reference evidence="3" key="2">
    <citation type="journal article" date="2019" name="IMA Fungus">
        <title>Genome sequencing and comparison of five Tilletia species to identify candidate genes for the detection of regulated species infecting wheat.</title>
        <authorList>
            <person name="Nguyen H.D.T."/>
            <person name="Sultana T."/>
            <person name="Kesanakurti P."/>
            <person name="Hambleton S."/>
        </authorList>
    </citation>
    <scope>NUCLEOTIDE SEQUENCE</scope>
    <source>
        <strain evidence="3">DAOMC 236416</strain>
    </source>
</reference>
<sequence length="1079" mass="115062">MQNVAPRSAPKRATKLPELDRTEELTPAQRAKWSVKVAGRAENAFPVFASAGKEVSSSSSSSSKAGTSKAAVSGLAQDGSKAGGSHVGTSIAGALHEASQRLGLSDASLTAQHAFTLGALPTASNFHAGGTIGVPSSSFRREDQRTTRSGQVLRQAELLRSSNGAQELPLLERPSQTFVSAVGGSRSVLPEEVHPFRLPYTVKRPRPDAWHAWTDEAVKELEVERQQRIRQKRKERKLANAQDGDDVDNDEGDDDSLLGDELDGGDDEGERPVRLSIRKSMVLLQSLRQSRLLHMTALLPPFSIRNGPPATSVLPHIDESSRGSQSKRTRHGMTKADTLPQVRKAPVPEYSYICPLPPTLTHHFDLRQPHFLLQLGCADVRIGPHLFTKTKFWEVRPDTKGVHAARMAAAQRTKSKQGLEEAQDPDQTATQTPRRAASAILNAIPPEGIWANDPDYRPRPPIIVVEFPENPSMRYVLPLWATAVECTRFLRGKPSGDKSKDKPQYELVLTFGVPALGSAARSHSAALIGAEMAAREKVRREKEAAAQKAKAEAEAARKAAEAAVVAIVPPTVVTPEPAPPELPVEAEPRGTMTRSRQSTQQALAVQKPAGPAADLPTVPTARQATPPPLPPTHPTLGLKNQDWLVTWRLRGEGSAWTGLHDSTAVVDQEDSFDRKELSETLREAFGRVPGALQYDHFPDWETQEEASARREAELEAAAAAKKPRKKRKVVLETIVEAAGEGEAVAVMAPVPLATAAEAEAVKTEGTTPEVTSAAATAPTVIAMSAPTATATAPTVTAISEPTATEAVPIVTAISALPTITTAIKATSAATIPTTSVKMLISTIAPSTATTPVTTAATTSVPITAPTSATTSAPTTAMETASTIAPAITPMNAPVIAPAIAPTTAMSIPPARTAPKSTVKQASDPNAPPKKSKRTMALIKNAKRQRILRRPPSSSCWPPSTPEQVAEGKEHFEALTRAFANVLQGGPAERSFPILSLDSPAMMPAGLKEEVADPARPRLRIYDEEPALKKWRRDEGGNDEWALIKDDDGLSKKRVGNSGSGSGGVGAKDKGKKVVRIADV</sequence>
<feature type="region of interest" description="Disordered" evidence="2">
    <location>
        <begin position="1045"/>
        <end position="1079"/>
    </location>
</feature>
<keyword evidence="4" id="KW-1185">Reference proteome</keyword>
<feature type="compositionally biased region" description="Low complexity" evidence="2">
    <location>
        <begin position="50"/>
        <end position="74"/>
    </location>
</feature>
<accession>A0A177TA99</accession>
<feature type="region of interest" description="Disordered" evidence="2">
    <location>
        <begin position="230"/>
        <end position="273"/>
    </location>
</feature>
<dbReference type="Proteomes" id="UP000077521">
    <property type="component" value="Unassembled WGS sequence"/>
</dbReference>
<dbReference type="EMBL" id="LWDF02000481">
    <property type="protein sequence ID" value="KAE8246459.1"/>
    <property type="molecule type" value="Genomic_DNA"/>
</dbReference>
<evidence type="ECO:0000313" key="3">
    <source>
        <dbReference type="EMBL" id="KAE8246459.1"/>
    </source>
</evidence>
<reference evidence="3" key="1">
    <citation type="submission" date="2016-04" db="EMBL/GenBank/DDBJ databases">
        <authorList>
            <person name="Nguyen H.D."/>
            <person name="Samba Siva P."/>
            <person name="Cullis J."/>
            <person name="Levesque C.A."/>
            <person name="Hambleton S."/>
        </authorList>
    </citation>
    <scope>NUCLEOTIDE SEQUENCE</scope>
    <source>
        <strain evidence="3">DAOMC 236416</strain>
    </source>
</reference>
<feature type="region of interest" description="Disordered" evidence="2">
    <location>
        <begin position="313"/>
        <end position="333"/>
    </location>
</feature>
<feature type="region of interest" description="Disordered" evidence="2">
    <location>
        <begin position="406"/>
        <end position="435"/>
    </location>
</feature>
<feature type="coiled-coil region" evidence="1">
    <location>
        <begin position="534"/>
        <end position="566"/>
    </location>
</feature>
<dbReference type="PANTHER" id="PTHR48125">
    <property type="entry name" value="LP07818P1"/>
    <property type="match status" value="1"/>
</dbReference>
<gene>
    <name evidence="3" type="ORF">A4X13_0g5781</name>
</gene>
<feature type="region of interest" description="Disordered" evidence="2">
    <location>
        <begin position="1"/>
        <end position="32"/>
    </location>
</feature>
<comment type="caution">
    <text evidence="3">The sequence shown here is derived from an EMBL/GenBank/DDBJ whole genome shotgun (WGS) entry which is preliminary data.</text>
</comment>
<feature type="region of interest" description="Disordered" evidence="2">
    <location>
        <begin position="576"/>
        <end position="615"/>
    </location>
</feature>
<protein>
    <submittedName>
        <fullName evidence="3">Uncharacterized protein</fullName>
    </submittedName>
</protein>
<dbReference type="AlphaFoldDB" id="A0A177TA99"/>
<evidence type="ECO:0000256" key="1">
    <source>
        <dbReference type="SAM" id="Coils"/>
    </source>
</evidence>
<feature type="compositionally biased region" description="Acidic residues" evidence="2">
    <location>
        <begin position="243"/>
        <end position="269"/>
    </location>
</feature>
<feature type="region of interest" description="Disordered" evidence="2">
    <location>
        <begin position="906"/>
        <end position="932"/>
    </location>
</feature>
<evidence type="ECO:0000313" key="4">
    <source>
        <dbReference type="Proteomes" id="UP000077521"/>
    </source>
</evidence>